<proteinExistence type="predicted"/>
<dbReference type="InterPro" id="IPR036365">
    <property type="entry name" value="PGBD-like_sf"/>
</dbReference>
<evidence type="ECO:0000313" key="2">
    <source>
        <dbReference type="EMBL" id="BAY57516.1"/>
    </source>
</evidence>
<dbReference type="SUPFAM" id="SSF47090">
    <property type="entry name" value="PGBD-like"/>
    <property type="match status" value="1"/>
</dbReference>
<gene>
    <name evidence="2" type="ORF">NIES2135_43820</name>
</gene>
<organism evidence="2 3">
    <name type="scientific">Leptolyngbya boryana NIES-2135</name>
    <dbReference type="NCBI Taxonomy" id="1973484"/>
    <lineage>
        <taxon>Bacteria</taxon>
        <taxon>Bacillati</taxon>
        <taxon>Cyanobacteriota</taxon>
        <taxon>Cyanophyceae</taxon>
        <taxon>Leptolyngbyales</taxon>
        <taxon>Leptolyngbyaceae</taxon>
        <taxon>Leptolyngbya group</taxon>
        <taxon>Leptolyngbya</taxon>
    </lineage>
</organism>
<name>A0A1Z4JLC6_LEPBY</name>
<feature type="domain" description="Peptidoglycan binding-like" evidence="1">
    <location>
        <begin position="90"/>
        <end position="142"/>
    </location>
</feature>
<dbReference type="Gene3D" id="1.10.101.10">
    <property type="entry name" value="PGBD-like superfamily/PGBD"/>
    <property type="match status" value="1"/>
</dbReference>
<reference evidence="2 3" key="1">
    <citation type="submission" date="2017-06" db="EMBL/GenBank/DDBJ databases">
        <title>Genome sequencing of cyanobaciteial culture collection at National Institute for Environmental Studies (NIES).</title>
        <authorList>
            <person name="Hirose Y."/>
            <person name="Shimura Y."/>
            <person name="Fujisawa T."/>
            <person name="Nakamura Y."/>
            <person name="Kawachi M."/>
        </authorList>
    </citation>
    <scope>NUCLEOTIDE SEQUENCE [LARGE SCALE GENOMIC DNA]</scope>
    <source>
        <strain evidence="2 3">NIES-2135</strain>
    </source>
</reference>
<sequence length="197" mass="21955">MPITSLQDLRENLDGLGYYLGPRGLDGLGNSVNACDRDILGAINCDTTSLRVLSNLDDYTRAAILQYQLDSNMAATGNDGADLRSSIEKTVRILQNNLKIVLKVDIELSGNYRRTTYSAVKTYQRTRKLPVTGIATLTVRRRLNDDAKGVVSPTPTPTSELNELRKLKSDLITLKQSLQARQINDQEFIREVFARLP</sequence>
<keyword evidence="3" id="KW-1185">Reference proteome</keyword>
<dbReference type="InterPro" id="IPR036366">
    <property type="entry name" value="PGBDSf"/>
</dbReference>
<protein>
    <submittedName>
        <fullName evidence="2">Peptidoglycan binding domain-containing protein</fullName>
    </submittedName>
</protein>
<evidence type="ECO:0000259" key="1">
    <source>
        <dbReference type="Pfam" id="PF01471"/>
    </source>
</evidence>
<dbReference type="Proteomes" id="UP000217895">
    <property type="component" value="Chromosome"/>
</dbReference>
<evidence type="ECO:0000313" key="3">
    <source>
        <dbReference type="Proteomes" id="UP000217895"/>
    </source>
</evidence>
<dbReference type="Pfam" id="PF01471">
    <property type="entry name" value="PG_binding_1"/>
    <property type="match status" value="1"/>
</dbReference>
<dbReference type="InterPro" id="IPR002477">
    <property type="entry name" value="Peptidoglycan-bd-like"/>
</dbReference>
<dbReference type="EMBL" id="AP018203">
    <property type="protein sequence ID" value="BAY57516.1"/>
    <property type="molecule type" value="Genomic_DNA"/>
</dbReference>
<accession>A0A1Z4JLC6</accession>
<dbReference type="AlphaFoldDB" id="A0A1Z4JLC6"/>